<protein>
    <submittedName>
        <fullName evidence="4">Versicolorin B synthase</fullName>
    </submittedName>
</protein>
<dbReference type="GO" id="GO:0016614">
    <property type="term" value="F:oxidoreductase activity, acting on CH-OH group of donors"/>
    <property type="evidence" value="ECO:0007669"/>
    <property type="project" value="InterPro"/>
</dbReference>
<dbReference type="Pfam" id="PF00732">
    <property type="entry name" value="GMC_oxred_N"/>
    <property type="match status" value="1"/>
</dbReference>
<dbReference type="InterPro" id="IPR012132">
    <property type="entry name" value="GMC_OxRdtase"/>
</dbReference>
<evidence type="ECO:0000256" key="2">
    <source>
        <dbReference type="SAM" id="SignalP"/>
    </source>
</evidence>
<proteinExistence type="inferred from homology"/>
<feature type="chain" id="PRO_5008266747" evidence="2">
    <location>
        <begin position="25"/>
        <end position="277"/>
    </location>
</feature>
<dbReference type="PANTHER" id="PTHR11552:SF138">
    <property type="entry name" value="DEHYDROGENASE PKFF-RELATED"/>
    <property type="match status" value="1"/>
</dbReference>
<dbReference type="InterPro" id="IPR000172">
    <property type="entry name" value="GMC_OxRdtase_N"/>
</dbReference>
<evidence type="ECO:0000256" key="1">
    <source>
        <dbReference type="ARBA" id="ARBA00010790"/>
    </source>
</evidence>
<feature type="signal peptide" evidence="2">
    <location>
        <begin position="1"/>
        <end position="24"/>
    </location>
</feature>
<dbReference type="Gene3D" id="3.30.560.10">
    <property type="entry name" value="Glucose Oxidase, domain 3"/>
    <property type="match status" value="1"/>
</dbReference>
<dbReference type="GO" id="GO:0050660">
    <property type="term" value="F:flavin adenine dinucleotide binding"/>
    <property type="evidence" value="ECO:0007669"/>
    <property type="project" value="InterPro"/>
</dbReference>
<dbReference type="Gene3D" id="3.50.50.60">
    <property type="entry name" value="FAD/NAD(P)-binding domain"/>
    <property type="match status" value="1"/>
</dbReference>
<evidence type="ECO:0000313" key="5">
    <source>
        <dbReference type="Proteomes" id="UP000078559"/>
    </source>
</evidence>
<dbReference type="SUPFAM" id="SSF51905">
    <property type="entry name" value="FAD/NAD(P)-binding domain"/>
    <property type="match status" value="1"/>
</dbReference>
<organism evidence="4 5">
    <name type="scientific">Cytospora mali</name>
    <name type="common">Apple Valsa canker fungus</name>
    <name type="synonym">Valsa mali</name>
    <dbReference type="NCBI Taxonomy" id="578113"/>
    <lineage>
        <taxon>Eukaryota</taxon>
        <taxon>Fungi</taxon>
        <taxon>Dikarya</taxon>
        <taxon>Ascomycota</taxon>
        <taxon>Pezizomycotina</taxon>
        <taxon>Sordariomycetes</taxon>
        <taxon>Sordariomycetidae</taxon>
        <taxon>Diaporthales</taxon>
        <taxon>Cytosporaceae</taxon>
        <taxon>Cytospora</taxon>
    </lineage>
</organism>
<name>A0A194VPS3_CYTMA</name>
<evidence type="ECO:0000259" key="3">
    <source>
        <dbReference type="Pfam" id="PF00732"/>
    </source>
</evidence>
<keyword evidence="5" id="KW-1185">Reference proteome</keyword>
<gene>
    <name evidence="4" type="ORF">VM1G_02310</name>
</gene>
<dbReference type="PANTHER" id="PTHR11552">
    <property type="entry name" value="GLUCOSE-METHANOL-CHOLINE GMC OXIDOREDUCTASE"/>
    <property type="match status" value="1"/>
</dbReference>
<dbReference type="AlphaFoldDB" id="A0A194VPS3"/>
<dbReference type="Proteomes" id="UP000078559">
    <property type="component" value="Chromosome 2"/>
</dbReference>
<evidence type="ECO:0000313" key="4">
    <source>
        <dbReference type="EMBL" id="KUI65982.1"/>
    </source>
</evidence>
<dbReference type="EMBL" id="CM003099">
    <property type="protein sequence ID" value="KUI65982.1"/>
    <property type="molecule type" value="Genomic_DNA"/>
</dbReference>
<dbReference type="InterPro" id="IPR036188">
    <property type="entry name" value="FAD/NAD-bd_sf"/>
</dbReference>
<reference evidence="4" key="1">
    <citation type="submission" date="2014-12" db="EMBL/GenBank/DDBJ databases">
        <title>Genome Sequence of Valsa Canker Pathogens Uncovers a Specific Adaption of Colonization on Woody Bark.</title>
        <authorList>
            <person name="Yin Z."/>
            <person name="Liu H."/>
            <person name="Gao X."/>
            <person name="Li Z."/>
            <person name="Song N."/>
            <person name="Ke X."/>
            <person name="Dai Q."/>
            <person name="Wu Y."/>
            <person name="Sun Y."/>
            <person name="Xu J.-R."/>
            <person name="Kang Z.K."/>
            <person name="Wang L."/>
            <person name="Huang L."/>
        </authorList>
    </citation>
    <scope>NUCLEOTIDE SEQUENCE [LARGE SCALE GENOMIC DNA]</scope>
    <source>
        <strain evidence="4">03-8</strain>
    </source>
</reference>
<dbReference type="OrthoDB" id="269227at2759"/>
<dbReference type="SMR" id="A0A194VPS3"/>
<keyword evidence="2" id="KW-0732">Signal</keyword>
<accession>A0A194VPS3</accession>
<feature type="domain" description="Glucose-methanol-choline oxidoreductase N-terminal" evidence="3">
    <location>
        <begin position="50"/>
        <end position="272"/>
    </location>
</feature>
<dbReference type="GO" id="GO:0044550">
    <property type="term" value="P:secondary metabolite biosynthetic process"/>
    <property type="evidence" value="ECO:0007669"/>
    <property type="project" value="TreeGrafter"/>
</dbReference>
<comment type="similarity">
    <text evidence="1">Belongs to the GMC oxidoreductase family.</text>
</comment>
<sequence length="277" mass="29508">MPSDMKPVLKGIGLTAVLVAGAQASAIGYNPQVGGLVGSSFGVAGKNATYDYVVVGGGTAGLTIATRLVEQGAGTVAVIEAGSFYEMDNGNISQVPATDSMYITKAATDWQPLIDWGYESVPQRGADDIPMHYARGKCLGGSSARNYMAYQIGTTDSYKMWSEAVGDNSYELRNFDRHFKKSITFTPPRTELRFPNATPIYDRSTIQNTSGPLALSFPNYAQAFATWVVQGLKEIGIPIIPGFLSGELLGQSYVMTTIDAATGIRATSEAFLQAALK</sequence>